<dbReference type="Gene3D" id="1.25.40.10">
    <property type="entry name" value="Tetratricopeptide repeat domain"/>
    <property type="match status" value="3"/>
</dbReference>
<dbReference type="EMBL" id="QGGB01000008">
    <property type="protein sequence ID" value="PWN05909.1"/>
    <property type="molecule type" value="Genomic_DNA"/>
</dbReference>
<evidence type="ECO:0000313" key="4">
    <source>
        <dbReference type="Proteomes" id="UP000245533"/>
    </source>
</evidence>
<evidence type="ECO:0000256" key="1">
    <source>
        <dbReference type="PROSITE-ProRule" id="PRU00339"/>
    </source>
</evidence>
<comment type="caution">
    <text evidence="3">The sequence shown here is derived from an EMBL/GenBank/DDBJ whole genome shotgun (WGS) entry which is preliminary data.</text>
</comment>
<dbReference type="Pfam" id="PF13181">
    <property type="entry name" value="TPR_8"/>
    <property type="match status" value="1"/>
</dbReference>
<dbReference type="SMART" id="SM00028">
    <property type="entry name" value="TPR"/>
    <property type="match status" value="9"/>
</dbReference>
<feature type="repeat" description="TPR" evidence="1">
    <location>
        <begin position="299"/>
        <end position="332"/>
    </location>
</feature>
<dbReference type="Proteomes" id="UP000245533">
    <property type="component" value="Unassembled WGS sequence"/>
</dbReference>
<dbReference type="SUPFAM" id="SSF48452">
    <property type="entry name" value="TPR-like"/>
    <property type="match status" value="1"/>
</dbReference>
<feature type="repeat" description="TPR" evidence="1">
    <location>
        <begin position="341"/>
        <end position="374"/>
    </location>
</feature>
<reference evidence="3 4" key="1">
    <citation type="submission" date="2018-05" db="EMBL/GenBank/DDBJ databases">
        <title>Rhodohalobacter halophilus gen. nov., sp. nov., a moderately halophilic member of the family Balneolaceae.</title>
        <authorList>
            <person name="Liu Z.-W."/>
        </authorList>
    </citation>
    <scope>NUCLEOTIDE SEQUENCE [LARGE SCALE GENOMIC DNA]</scope>
    <source>
        <strain evidence="3 4">8A47</strain>
    </source>
</reference>
<dbReference type="Pfam" id="PF13424">
    <property type="entry name" value="TPR_12"/>
    <property type="match status" value="2"/>
</dbReference>
<dbReference type="InterPro" id="IPR024983">
    <property type="entry name" value="CHAT_dom"/>
</dbReference>
<sequence length="1043" mass="118206">MLTAHTPFFTNLTSRAALATVFCLCFALLTICPAFMLAAQESNNPDQLFLEAKQLFLNNEKQEADRLFRSYYRDRCTSPENIERCAETEIYLGSITRSGGEYDQAEEFYTLARSRITDSREQHGSLLVWIYSQLFYLEDELENISLAESWVNKALELVDEEQMNGVPAARAYLANGSLQITLGNYQDAVDAFELALDQIHTDPESDNYETKRLLSQGYTNMGIAYGRLGLYDSALRQYENARQIILDTFGSQDREMALIYNSLGSISYFSGDHGTAAQYFLRSGSILSDIHGEIHEGVAIAYNNAGSSFMSLGDIVSATEYLEKAQQIKESLYGFENFDIAVGYNNLAYLYVQREEYGQAEEYYRLSIEIREKLFDKTHPSLTAPLLQLSSMYIQIENYSEARELLERVVEIAELRLDASHPDAIEAMMLIASSYMAQGQLDDAERGYIALINLLTENALAGDGDFLTVQPERVRYPVKLVESIRGYTATLYSKYLSNLNEGALTTILDAAELASRTIDFLQTTYQSEASKLNLLDKNHDIYATAIDAIYELYSMNNNPDRIDQMVYYSEKSRARIAMEYLQTVEARNFGSIPQEVIDDELKLNLRVTELFQRVNLEKEKGDEADSVLVGTLTDSLFHARRELQEFTAALEHNYPSYFELKYKQHIAGITDIQSFLSEDETAILYSFGRNHLYATVLGKNSKSLHKLDVDTGESVTGQINSLRSTLETGNREEYRQQAYLLYEQLFAPLRPDIRSESLILLPDQVLQYLPFELLLTDESEASEPDHELPFLIREFDFRYSPSATVMLSERSAEEEGSPQNLLALAPFEQDGVSYSTQTEISRAQNSLGALPLTGYEAREIASLFRQRDTAWNFFFPEQAEVLTGRRASKNRVLTGVMDDYGFIHFATHAFIHETNPSLSGIALHRGDDENGMVYISDIYNLRMNADLVVLGACETGLGELHRGEGLIGFTRAFFFAGVSNLVVSMWKVDDQSTANLMVNFYRNIRNDNMDYAAALRNAKLELINHPEYAFPSNWAAFILNVRQ</sequence>
<dbReference type="AlphaFoldDB" id="A0A316TRI6"/>
<evidence type="ECO:0000259" key="2">
    <source>
        <dbReference type="Pfam" id="PF12770"/>
    </source>
</evidence>
<dbReference type="PROSITE" id="PS50005">
    <property type="entry name" value="TPR"/>
    <property type="match status" value="4"/>
</dbReference>
<feature type="domain" description="CHAT" evidence="2">
    <location>
        <begin position="739"/>
        <end position="1039"/>
    </location>
</feature>
<keyword evidence="4" id="KW-1185">Reference proteome</keyword>
<feature type="repeat" description="TPR" evidence="1">
    <location>
        <begin position="169"/>
        <end position="202"/>
    </location>
</feature>
<dbReference type="Pfam" id="PF12770">
    <property type="entry name" value="CHAT"/>
    <property type="match status" value="1"/>
</dbReference>
<evidence type="ECO:0000313" key="3">
    <source>
        <dbReference type="EMBL" id="PWN05909.1"/>
    </source>
</evidence>
<proteinExistence type="predicted"/>
<accession>A0A316TRI6</accession>
<gene>
    <name evidence="3" type="ORF">DDZ15_12035</name>
</gene>
<dbReference type="InterPro" id="IPR011990">
    <property type="entry name" value="TPR-like_helical_dom_sf"/>
</dbReference>
<name>A0A316TRI6_9BACT</name>
<organism evidence="3 4">
    <name type="scientific">Rhodohalobacter mucosus</name>
    <dbReference type="NCBI Taxonomy" id="2079485"/>
    <lineage>
        <taxon>Bacteria</taxon>
        <taxon>Pseudomonadati</taxon>
        <taxon>Balneolota</taxon>
        <taxon>Balneolia</taxon>
        <taxon>Balneolales</taxon>
        <taxon>Balneolaceae</taxon>
        <taxon>Rhodohalobacter</taxon>
    </lineage>
</organism>
<dbReference type="PANTHER" id="PTHR10098">
    <property type="entry name" value="RAPSYN-RELATED"/>
    <property type="match status" value="1"/>
</dbReference>
<keyword evidence="1" id="KW-0802">TPR repeat</keyword>
<protein>
    <recommendedName>
        <fullName evidence="2">CHAT domain-containing protein</fullName>
    </recommendedName>
</protein>
<feature type="repeat" description="TPR" evidence="1">
    <location>
        <begin position="215"/>
        <end position="248"/>
    </location>
</feature>
<dbReference type="SUPFAM" id="SSF81901">
    <property type="entry name" value="HCP-like"/>
    <property type="match status" value="1"/>
</dbReference>
<dbReference type="InterPro" id="IPR019734">
    <property type="entry name" value="TPR_rpt"/>
</dbReference>